<evidence type="ECO:0000256" key="6">
    <source>
        <dbReference type="ARBA" id="ARBA00022801"/>
    </source>
</evidence>
<protein>
    <submittedName>
        <fullName evidence="11">Type VII secretion protein EccB</fullName>
    </submittedName>
</protein>
<evidence type="ECO:0000313" key="11">
    <source>
        <dbReference type="EMBL" id="MEU3709386.1"/>
    </source>
</evidence>
<dbReference type="Gene3D" id="3.30.2390.20">
    <property type="entry name" value="Type VII secretion system EccB, repeat 1 domain"/>
    <property type="match status" value="1"/>
</dbReference>
<keyword evidence="6" id="KW-0378">Hydrolase</keyword>
<keyword evidence="4" id="KW-0812">Transmembrane</keyword>
<comment type="subcellular location">
    <subcellularLocation>
        <location evidence="1">Cell membrane</location>
        <topology evidence="1">Single-pass membrane protein</topology>
    </subcellularLocation>
</comment>
<dbReference type="InterPro" id="IPR044857">
    <property type="entry name" value="T7SS_EccB_R1"/>
</dbReference>
<comment type="similarity">
    <text evidence="2">Belongs to the EccB family.</text>
</comment>
<keyword evidence="3" id="KW-1003">Cell membrane</keyword>
<keyword evidence="8" id="KW-1133">Transmembrane helix</keyword>
<dbReference type="Gene3D" id="2.40.50.910">
    <property type="entry name" value="Type VII secretion system EccB, repeat 3 domain"/>
    <property type="match status" value="1"/>
</dbReference>
<evidence type="ECO:0000256" key="10">
    <source>
        <dbReference type="SAM" id="MobiDB-lite"/>
    </source>
</evidence>
<dbReference type="InterPro" id="IPR042485">
    <property type="entry name" value="T7SS_EccB_R3"/>
</dbReference>
<evidence type="ECO:0000256" key="4">
    <source>
        <dbReference type="ARBA" id="ARBA00022692"/>
    </source>
</evidence>
<dbReference type="EMBL" id="JBEZVI010000003">
    <property type="protein sequence ID" value="MEU3709386.1"/>
    <property type="molecule type" value="Genomic_DNA"/>
</dbReference>
<name>A0ABV2YUH9_9ACTN</name>
<keyword evidence="5" id="KW-0547">Nucleotide-binding</keyword>
<keyword evidence="9" id="KW-0472">Membrane</keyword>
<accession>A0ABV2YUH9</accession>
<comment type="caution">
    <text evidence="11">The sequence shown here is derived from an EMBL/GenBank/DDBJ whole genome shotgun (WGS) entry which is preliminary data.</text>
</comment>
<feature type="region of interest" description="Disordered" evidence="10">
    <location>
        <begin position="348"/>
        <end position="367"/>
    </location>
</feature>
<evidence type="ECO:0000313" key="12">
    <source>
        <dbReference type="Proteomes" id="UP001550853"/>
    </source>
</evidence>
<keyword evidence="7" id="KW-0067">ATP-binding</keyword>
<evidence type="ECO:0000256" key="7">
    <source>
        <dbReference type="ARBA" id="ARBA00022840"/>
    </source>
</evidence>
<proteinExistence type="inferred from homology"/>
<gene>
    <name evidence="11" type="ORF">AB0E61_04700</name>
</gene>
<dbReference type="Pfam" id="PF05108">
    <property type="entry name" value="T7SS_ESX1_EccB"/>
    <property type="match status" value="1"/>
</dbReference>
<evidence type="ECO:0000256" key="2">
    <source>
        <dbReference type="ARBA" id="ARBA00008149"/>
    </source>
</evidence>
<dbReference type="Proteomes" id="UP001550853">
    <property type="component" value="Unassembled WGS sequence"/>
</dbReference>
<sequence>MASRRDELNAYSFARKRTNAAFLKPLPSGSIESAPRPLKAVLPSVLMGVVILVGFGACGIVKPVAPEGWDSVGENVIVGADSTTRYVVLSGDGSQGKKEKLLHPVLNLASAKLLLDPDKYKVVNVKESELDGKIAHGPAVGIPFAPDRLPNAKDAGKAKTWAVCDRPGSGINSKAQQAVFVLGGKDRSLVENRGRLDMHQVLFVRDPQKKLWLVDHNGFKFALDATLGGRNTALSHLGVKDPDLTLRRVLFKEAEPQDVTQQWMDTLVKSPVPIYLPIVDGAGKPSQAAGVPPQHRTIGTVLEIPGSADQSATDGEKAGKKYVVTAGGVQQVSDFVAKLLMEGPNAQQVQSGSSAMKPEQVSTSSITPMRDDKDRFVSYLGKVGTTDVDMPWPTEEVDMANNFSQGSQTGGLTTPTENGVSCTFYDGTTTKLPGGADKALGYPNGLPNMGTWIGKDYPAKIASGASSYVTPGSGQLIQRVRTSQEKDGSLYLITDTGLRYRVPINNDSSSKAGNANQEVNQAALRLGYKGVHADPMLMTWVDLLSEGPTLSVDAARKTGTS</sequence>
<organism evidence="11 12">
    <name type="scientific">Streptomyces catenulae</name>
    <dbReference type="NCBI Taxonomy" id="66875"/>
    <lineage>
        <taxon>Bacteria</taxon>
        <taxon>Bacillati</taxon>
        <taxon>Actinomycetota</taxon>
        <taxon>Actinomycetes</taxon>
        <taxon>Kitasatosporales</taxon>
        <taxon>Streptomycetaceae</taxon>
        <taxon>Streptomyces</taxon>
    </lineage>
</organism>
<dbReference type="RefSeq" id="WP_030288063.1">
    <property type="nucleotide sequence ID" value="NZ_JBEZVI010000003.1"/>
</dbReference>
<dbReference type="PANTHER" id="PTHR40765:SF2">
    <property type="entry name" value="ESX-2 SECRETION SYSTEM ATPASE ECCB2"/>
    <property type="match status" value="1"/>
</dbReference>
<evidence type="ECO:0000256" key="9">
    <source>
        <dbReference type="ARBA" id="ARBA00023136"/>
    </source>
</evidence>
<reference evidence="11 12" key="1">
    <citation type="submission" date="2024-06" db="EMBL/GenBank/DDBJ databases">
        <title>The Natural Products Discovery Center: Release of the First 8490 Sequenced Strains for Exploring Actinobacteria Biosynthetic Diversity.</title>
        <authorList>
            <person name="Kalkreuter E."/>
            <person name="Kautsar S.A."/>
            <person name="Yang D."/>
            <person name="Bader C.D."/>
            <person name="Teijaro C.N."/>
            <person name="Fluegel L."/>
            <person name="Davis C.M."/>
            <person name="Simpson J.R."/>
            <person name="Lauterbach L."/>
            <person name="Steele A.D."/>
            <person name="Gui C."/>
            <person name="Meng S."/>
            <person name="Li G."/>
            <person name="Viehrig K."/>
            <person name="Ye F."/>
            <person name="Su P."/>
            <person name="Kiefer A.F."/>
            <person name="Nichols A."/>
            <person name="Cepeda A.J."/>
            <person name="Yan W."/>
            <person name="Fan B."/>
            <person name="Jiang Y."/>
            <person name="Adhikari A."/>
            <person name="Zheng C.-J."/>
            <person name="Schuster L."/>
            <person name="Cowan T.M."/>
            <person name="Smanski M.J."/>
            <person name="Chevrette M.G."/>
            <person name="De Carvalho L.P.S."/>
            <person name="Shen B."/>
        </authorList>
    </citation>
    <scope>NUCLEOTIDE SEQUENCE [LARGE SCALE GENOMIC DNA]</scope>
    <source>
        <strain evidence="11 12">NPDC033039</strain>
    </source>
</reference>
<evidence type="ECO:0000256" key="1">
    <source>
        <dbReference type="ARBA" id="ARBA00004162"/>
    </source>
</evidence>
<evidence type="ECO:0000256" key="8">
    <source>
        <dbReference type="ARBA" id="ARBA00022989"/>
    </source>
</evidence>
<evidence type="ECO:0000256" key="3">
    <source>
        <dbReference type="ARBA" id="ARBA00022475"/>
    </source>
</evidence>
<evidence type="ECO:0000256" key="5">
    <source>
        <dbReference type="ARBA" id="ARBA00022741"/>
    </source>
</evidence>
<dbReference type="PANTHER" id="PTHR40765">
    <property type="entry name" value="ESX-2 SECRETION SYSTEM ATPASE ECCB2"/>
    <property type="match status" value="1"/>
</dbReference>
<dbReference type="InterPro" id="IPR007795">
    <property type="entry name" value="T7SS_EccB"/>
</dbReference>
<keyword evidence="12" id="KW-1185">Reference proteome</keyword>